<dbReference type="PRINTS" id="PR00171">
    <property type="entry name" value="SUGRTRNSPORT"/>
</dbReference>
<dbReference type="PROSITE" id="PS50850">
    <property type="entry name" value="MFS"/>
    <property type="match status" value="1"/>
</dbReference>
<evidence type="ECO:0000256" key="2">
    <source>
        <dbReference type="ARBA" id="ARBA00010992"/>
    </source>
</evidence>
<feature type="region of interest" description="Disordered" evidence="9">
    <location>
        <begin position="1"/>
        <end position="21"/>
    </location>
</feature>
<dbReference type="EMBL" id="JAHEWS010000011">
    <property type="protein sequence ID" value="MBT1587945.1"/>
    <property type="molecule type" value="Genomic_DNA"/>
</dbReference>
<feature type="transmembrane region" description="Helical" evidence="10">
    <location>
        <begin position="317"/>
        <end position="338"/>
    </location>
</feature>
<feature type="transmembrane region" description="Helical" evidence="10">
    <location>
        <begin position="31"/>
        <end position="56"/>
    </location>
</feature>
<comment type="subcellular location">
    <subcellularLocation>
        <location evidence="1">Cell membrane</location>
        <topology evidence="1">Multi-pass membrane protein</topology>
    </subcellularLocation>
</comment>
<dbReference type="InterPro" id="IPR036259">
    <property type="entry name" value="MFS_trans_sf"/>
</dbReference>
<dbReference type="InterPro" id="IPR005828">
    <property type="entry name" value="MFS_sugar_transport-like"/>
</dbReference>
<accession>A0ABS5VGV2</accession>
<keyword evidence="7 10" id="KW-0472">Membrane</keyword>
<keyword evidence="5 10" id="KW-0812">Transmembrane</keyword>
<evidence type="ECO:0000256" key="3">
    <source>
        <dbReference type="ARBA" id="ARBA00022448"/>
    </source>
</evidence>
<feature type="transmembrane region" description="Helical" evidence="10">
    <location>
        <begin position="100"/>
        <end position="119"/>
    </location>
</feature>
<gene>
    <name evidence="12" type="ORF">KK097_08980</name>
</gene>
<name>A0ABS5VGV2_9MICO</name>
<dbReference type="InterPro" id="IPR005829">
    <property type="entry name" value="Sugar_transporter_CS"/>
</dbReference>
<feature type="transmembrane region" description="Helical" evidence="10">
    <location>
        <begin position="125"/>
        <end position="146"/>
    </location>
</feature>
<keyword evidence="13" id="KW-1185">Reference proteome</keyword>
<dbReference type="InterPro" id="IPR020846">
    <property type="entry name" value="MFS_dom"/>
</dbReference>
<evidence type="ECO:0000256" key="5">
    <source>
        <dbReference type="ARBA" id="ARBA00022692"/>
    </source>
</evidence>
<dbReference type="Gene3D" id="1.20.1250.20">
    <property type="entry name" value="MFS general substrate transporter like domains"/>
    <property type="match status" value="2"/>
</dbReference>
<evidence type="ECO:0000256" key="4">
    <source>
        <dbReference type="ARBA" id="ARBA00022475"/>
    </source>
</evidence>
<evidence type="ECO:0000256" key="10">
    <source>
        <dbReference type="SAM" id="Phobius"/>
    </source>
</evidence>
<feature type="transmembrane region" description="Helical" evidence="10">
    <location>
        <begin position="448"/>
        <end position="467"/>
    </location>
</feature>
<dbReference type="SUPFAM" id="SSF103473">
    <property type="entry name" value="MFS general substrate transporter"/>
    <property type="match status" value="1"/>
</dbReference>
<evidence type="ECO:0000256" key="6">
    <source>
        <dbReference type="ARBA" id="ARBA00022989"/>
    </source>
</evidence>
<keyword evidence="6 10" id="KW-1133">Transmembrane helix</keyword>
<evidence type="ECO:0000256" key="7">
    <source>
        <dbReference type="ARBA" id="ARBA00023136"/>
    </source>
</evidence>
<evidence type="ECO:0000256" key="8">
    <source>
        <dbReference type="RuleBase" id="RU003346"/>
    </source>
</evidence>
<reference evidence="12 13" key="1">
    <citation type="submission" date="2021-05" db="EMBL/GenBank/DDBJ databases">
        <title>Whole genome sequence of Curtobacterium flaccumfaciens pv. flaccumfaciens strain CFBP 8819.</title>
        <authorList>
            <person name="Osdaghi E."/>
            <person name="Taghouti G."/>
            <person name="Portier P."/>
            <person name="Fazliarab A."/>
            <person name="Taghavi S.M."/>
            <person name="Briand M."/>
            <person name="Le-Saux M."/>
            <person name="Jacques M.-A."/>
        </authorList>
    </citation>
    <scope>NUCLEOTIDE SEQUENCE [LARGE SCALE GENOMIC DNA]</scope>
    <source>
        <strain evidence="12 13">CFBP 8819</strain>
    </source>
</reference>
<dbReference type="InterPro" id="IPR047984">
    <property type="entry name" value="XylE-like"/>
</dbReference>
<feature type="transmembrane region" description="Helical" evidence="10">
    <location>
        <begin position="68"/>
        <end position="88"/>
    </location>
</feature>
<proteinExistence type="inferred from homology"/>
<keyword evidence="4" id="KW-1003">Cell membrane</keyword>
<feature type="transmembrane region" description="Helical" evidence="10">
    <location>
        <begin position="196"/>
        <end position="218"/>
    </location>
</feature>
<organism evidence="12 13">
    <name type="scientific">Curtobacterium aurantiacum</name>
    <dbReference type="NCBI Taxonomy" id="3236919"/>
    <lineage>
        <taxon>Bacteria</taxon>
        <taxon>Bacillati</taxon>
        <taxon>Actinomycetota</taxon>
        <taxon>Actinomycetes</taxon>
        <taxon>Micrococcales</taxon>
        <taxon>Microbacteriaceae</taxon>
        <taxon>Curtobacterium</taxon>
    </lineage>
</organism>
<dbReference type="PROSITE" id="PS00217">
    <property type="entry name" value="SUGAR_TRANSPORT_2"/>
    <property type="match status" value="1"/>
</dbReference>
<feature type="transmembrane region" description="Helical" evidence="10">
    <location>
        <begin position="158"/>
        <end position="176"/>
    </location>
</feature>
<feature type="transmembrane region" description="Helical" evidence="10">
    <location>
        <begin position="279"/>
        <end position="302"/>
    </location>
</feature>
<evidence type="ECO:0000259" key="11">
    <source>
        <dbReference type="PROSITE" id="PS50850"/>
    </source>
</evidence>
<evidence type="ECO:0000256" key="1">
    <source>
        <dbReference type="ARBA" id="ARBA00004651"/>
    </source>
</evidence>
<feature type="transmembrane region" description="Helical" evidence="10">
    <location>
        <begin position="345"/>
        <end position="368"/>
    </location>
</feature>
<feature type="domain" description="Major facilitator superfamily (MFS) profile" evidence="11">
    <location>
        <begin position="34"/>
        <end position="473"/>
    </location>
</feature>
<protein>
    <submittedName>
        <fullName evidence="12">Sugar porter family MFS transporter</fullName>
    </submittedName>
</protein>
<evidence type="ECO:0000256" key="9">
    <source>
        <dbReference type="SAM" id="MobiDB-lite"/>
    </source>
</evidence>
<dbReference type="PROSITE" id="PS00216">
    <property type="entry name" value="SUGAR_TRANSPORT_1"/>
    <property type="match status" value="1"/>
</dbReference>
<dbReference type="NCBIfam" id="TIGR00879">
    <property type="entry name" value="SP"/>
    <property type="match status" value="1"/>
</dbReference>
<dbReference type="Pfam" id="PF00083">
    <property type="entry name" value="Sugar_tr"/>
    <property type="match status" value="1"/>
</dbReference>
<keyword evidence="3 8" id="KW-0813">Transport</keyword>
<dbReference type="PANTHER" id="PTHR48020:SF12">
    <property type="entry name" value="PROTON MYO-INOSITOL COTRANSPORTER"/>
    <property type="match status" value="1"/>
</dbReference>
<sequence>MLHQSTAAEPRSIVSTTTTGHGEDRAFKGKVTLFAIAAAVGGFLFGFDSSVINGAVDAIKGEFNLSDAASGFAVASALIGCAFGAYFAGRLADRYGRTRIMFWAAVLFFVSSIGSAFAFATWDLVIWRLVGGLGIGTASVIAPAYISEVSPKAIRGRLASFQQLAITLGIFAALLSDQLFAVTAGSASAEVWGLAAWRWMFLVGVIPSVVYGVLAITLPESPRYLLTKGRADDARVVMGKIVPRDTVNTSLEEIQDGIKKEANEKKGSIRGNRFGLQPIVWVGIILAVLQQFVGINVIFYYSTTLWQAVGFKEEDSFLISTITSVVNVAVTFVAIFLVDKVGRKPLLVAGSAGMFVSLTMVAIAFSQATIVDGSPSLPGSWGVIALIFANLFVVSFGATWGPLMWVLLGEMFPNRIRATALGIGSAANWIANFIVTISFPVLSGFNLTVTYGIYALFALLSLFFVIAKIPETKGRSLEEMGISADGDTADAKA</sequence>
<comment type="similarity">
    <text evidence="2 8">Belongs to the major facilitator superfamily. Sugar transporter (TC 2.A.1.1) family.</text>
</comment>
<dbReference type="InterPro" id="IPR003663">
    <property type="entry name" value="Sugar/inositol_transpt"/>
</dbReference>
<dbReference type="InterPro" id="IPR050814">
    <property type="entry name" value="Myo-inositol_Transporter"/>
</dbReference>
<evidence type="ECO:0000313" key="12">
    <source>
        <dbReference type="EMBL" id="MBT1587945.1"/>
    </source>
</evidence>
<dbReference type="CDD" id="cd17359">
    <property type="entry name" value="MFS_XylE_like"/>
    <property type="match status" value="1"/>
</dbReference>
<dbReference type="PANTHER" id="PTHR48020">
    <property type="entry name" value="PROTON MYO-INOSITOL COTRANSPORTER"/>
    <property type="match status" value="1"/>
</dbReference>
<dbReference type="Proteomes" id="UP001519641">
    <property type="component" value="Unassembled WGS sequence"/>
</dbReference>
<feature type="compositionally biased region" description="Polar residues" evidence="9">
    <location>
        <begin position="1"/>
        <end position="20"/>
    </location>
</feature>
<comment type="caution">
    <text evidence="12">The sequence shown here is derived from an EMBL/GenBank/DDBJ whole genome shotgun (WGS) entry which is preliminary data.</text>
</comment>
<evidence type="ECO:0000313" key="13">
    <source>
        <dbReference type="Proteomes" id="UP001519641"/>
    </source>
</evidence>
<feature type="transmembrane region" description="Helical" evidence="10">
    <location>
        <begin position="420"/>
        <end position="442"/>
    </location>
</feature>
<feature type="transmembrane region" description="Helical" evidence="10">
    <location>
        <begin position="380"/>
        <end position="408"/>
    </location>
</feature>